<gene>
    <name evidence="3" type="primary">TDEL0E04630</name>
    <name evidence="3" type="ORF">TDEL_0E04630</name>
</gene>
<dbReference type="Pfam" id="PF23645">
    <property type="entry name" value="IgD1_Trs65"/>
    <property type="match status" value="1"/>
</dbReference>
<dbReference type="GO" id="GO:1990071">
    <property type="term" value="C:TRAPPII protein complex"/>
    <property type="evidence" value="ECO:0007669"/>
    <property type="project" value="EnsemblFungi"/>
</dbReference>
<reference evidence="3 4" key="1">
    <citation type="journal article" date="2011" name="Proc. Natl. Acad. Sci. U.S.A.">
        <title>Evolutionary erosion of yeast sex chromosomes by mating-type switching accidents.</title>
        <authorList>
            <person name="Gordon J.L."/>
            <person name="Armisen D."/>
            <person name="Proux-Wera E."/>
            <person name="Oheigeartaigh S.S."/>
            <person name="Byrne K.P."/>
            <person name="Wolfe K.H."/>
        </authorList>
    </citation>
    <scope>NUCLEOTIDE SEQUENCE [LARGE SCALE GENOMIC DNA]</scope>
    <source>
        <strain evidence="4">ATCC 10662 / CBS 1146 / NBRC 0425 / NCYC 2629 / NRRL Y-866</strain>
    </source>
</reference>
<dbReference type="Proteomes" id="UP000005627">
    <property type="component" value="Chromosome 5"/>
</dbReference>
<dbReference type="PANTHER" id="PTHR28159:SF1">
    <property type="entry name" value="TRAFFICKING PROTEIN PARTICLE COMPLEX II-SPECIFIC SUBUNIT 65"/>
    <property type="match status" value="1"/>
</dbReference>
<name>G8ZVR2_TORDE</name>
<dbReference type="FunCoup" id="G8ZVR2">
    <property type="interactions" value="65"/>
</dbReference>
<dbReference type="HOGENOM" id="CLU_042571_0_0_1"/>
<feature type="domain" description="Trafficking protein particle complex II-specific subunit 65 IgD1" evidence="1">
    <location>
        <begin position="2"/>
        <end position="153"/>
    </location>
</feature>
<accession>G8ZVR2</accession>
<evidence type="ECO:0000313" key="4">
    <source>
        <dbReference type="Proteomes" id="UP000005627"/>
    </source>
</evidence>
<dbReference type="OrthoDB" id="4048430at2759"/>
<dbReference type="GO" id="GO:0005085">
    <property type="term" value="F:guanyl-nucleotide exchange factor activity"/>
    <property type="evidence" value="ECO:0007669"/>
    <property type="project" value="EnsemblFungi"/>
</dbReference>
<evidence type="ECO:0000259" key="2">
    <source>
        <dbReference type="Pfam" id="PF23646"/>
    </source>
</evidence>
<dbReference type="RefSeq" id="XP_003681917.1">
    <property type="nucleotide sequence ID" value="XM_003681869.1"/>
</dbReference>
<keyword evidence="4" id="KW-1185">Reference proteome</keyword>
<dbReference type="STRING" id="1076872.G8ZVR2"/>
<proteinExistence type="predicted"/>
<dbReference type="Pfam" id="PF23646">
    <property type="entry name" value="IgD2_Trs65"/>
    <property type="match status" value="1"/>
</dbReference>
<dbReference type="GO" id="GO:0065003">
    <property type="term" value="P:protein-containing complex assembly"/>
    <property type="evidence" value="ECO:0007669"/>
    <property type="project" value="EnsemblFungi"/>
</dbReference>
<dbReference type="InParanoid" id="G8ZVR2"/>
<sequence length="471" mass="53452">MECYIPLDRLIANDDIAQLAKSHESRKFVLFDEDLKMVLRSKGTLRRFEAWINDAKVYSSSIDSTFDRVGNVWQLKSGICARHFFRSSVAMNNGYNNLIKFTIDYDESSENNQTTTPLNGEMSESDDDILPSFEPVSWESSIIKHTKHLNLESASQAETERTELVYPIYSLLNMRLRNSSLRPRHSVISSLDFQTSKASIQLSQKYLPKQSFELVFQEVLYELVDKDTHIPLNPICPLKTPFKCVAYDSWSLTYQLPIVSGTTPHRVSIALNYILSVPETQLQIPVMTKWETDVTLKRPMSSNSISQVSSAISTPRLYGISPRNNVLNSTISLVNNKSNNVRFKFVTNKVVVTKGEKFTLQLQIFNSSASALNMVVYYNNKVPLPDQQSSPVPLDKQFQLYKRQCKVSEGIILLSNDYKIPTIEPHETYLVDLDFIGIMSGLYSTLSGLKMIDLKTSEVIEIGQGCSIFVN</sequence>
<organism evidence="3 4">
    <name type="scientific">Torulaspora delbrueckii</name>
    <name type="common">Yeast</name>
    <name type="synonym">Candida colliculosa</name>
    <dbReference type="NCBI Taxonomy" id="4950"/>
    <lineage>
        <taxon>Eukaryota</taxon>
        <taxon>Fungi</taxon>
        <taxon>Dikarya</taxon>
        <taxon>Ascomycota</taxon>
        <taxon>Saccharomycotina</taxon>
        <taxon>Saccharomycetes</taxon>
        <taxon>Saccharomycetales</taxon>
        <taxon>Saccharomycetaceae</taxon>
        <taxon>Torulaspora</taxon>
    </lineage>
</organism>
<dbReference type="InterPro" id="IPR055426">
    <property type="entry name" value="IgD2_Trs65"/>
</dbReference>
<evidence type="ECO:0000259" key="1">
    <source>
        <dbReference type="Pfam" id="PF23645"/>
    </source>
</evidence>
<protein>
    <submittedName>
        <fullName evidence="3">Uncharacterized protein</fullName>
    </submittedName>
</protein>
<dbReference type="GeneID" id="11500827"/>
<dbReference type="GO" id="GO:0006891">
    <property type="term" value="P:intra-Golgi vesicle-mediated transport"/>
    <property type="evidence" value="ECO:0007669"/>
    <property type="project" value="EnsemblFungi"/>
</dbReference>
<dbReference type="GO" id="GO:0005802">
    <property type="term" value="C:trans-Golgi network"/>
    <property type="evidence" value="ECO:0007669"/>
    <property type="project" value="EnsemblFungi"/>
</dbReference>
<dbReference type="InterPro" id="IPR024662">
    <property type="entry name" value="Trs65"/>
</dbReference>
<dbReference type="InterPro" id="IPR055425">
    <property type="entry name" value="IgD1_Trs65"/>
</dbReference>
<dbReference type="EMBL" id="HE616746">
    <property type="protein sequence ID" value="CCE92706.1"/>
    <property type="molecule type" value="Genomic_DNA"/>
</dbReference>
<evidence type="ECO:0000313" key="3">
    <source>
        <dbReference type="EMBL" id="CCE92706.1"/>
    </source>
</evidence>
<dbReference type="AlphaFoldDB" id="G8ZVR2"/>
<dbReference type="eggNOG" id="ENOG502QSDT">
    <property type="taxonomic scope" value="Eukaryota"/>
</dbReference>
<dbReference type="PANTHER" id="PTHR28159">
    <property type="entry name" value="TRAFFICKING PROTEIN PARTICLE COMPLEX II-SPECIFIC SUBUNIT 65"/>
    <property type="match status" value="1"/>
</dbReference>
<feature type="domain" description="Trafficking protein particle complex II-specific subunit 65 IgD2" evidence="2">
    <location>
        <begin position="170"/>
        <end position="294"/>
    </location>
</feature>
<dbReference type="KEGG" id="tdl:TDEL_0E04630"/>